<dbReference type="EMBL" id="JBBPHU010000025">
    <property type="protein sequence ID" value="KAK7508815.1"/>
    <property type="molecule type" value="Genomic_DNA"/>
</dbReference>
<evidence type="ECO:0000256" key="1">
    <source>
        <dbReference type="SAM" id="Phobius"/>
    </source>
</evidence>
<keyword evidence="3" id="KW-1185">Reference proteome</keyword>
<proteinExistence type="predicted"/>
<keyword evidence="1" id="KW-1133">Transmembrane helix</keyword>
<keyword evidence="1" id="KW-0812">Transmembrane</keyword>
<sequence>MQLPDHILTMAHWSDIGVVVVVASLVTGALLAKVFCGTTNITIYTSSQAVCKQQQQQQQEALMPQAPPQQPAERRWWKWAGAFAILAFSLVLCANFRDGVALATRGKLHSIENTTLSPPMCGPDAIVVNAQQPALEAQQLSLFLQGLASIGSRVTDLRQGLLNASYEVQSDFDGWKLQEHLGQLHEMEATWCADLAERVRLAAQRTCEVDCCEQQSWAQCIKNTSSLVGEVRRQILSPAQTQARKIIKTVRALDTAVEVELKRMVSIRHCVQTQMKQHQAAAGAADDLFVAHFSARIDPTDILSIERQLRSLCDRLQHLEAHVLAYLHRMELTGFELDAALQTLDTPTLTLDRCGVLDVLNRCYSQPCALALTGPTPFDELEH</sequence>
<reference evidence="2 3" key="1">
    <citation type="submission" date="2024-04" db="EMBL/GenBank/DDBJ databases">
        <title>Phyllosticta paracitricarpa is synonymous to the EU quarantine fungus P. citricarpa based on phylogenomic analyses.</title>
        <authorList>
            <consortium name="Lawrence Berkeley National Laboratory"/>
            <person name="Van Ingen-Buijs V.A."/>
            <person name="Van Westerhoven A.C."/>
            <person name="Haridas S."/>
            <person name="Skiadas P."/>
            <person name="Martin F."/>
            <person name="Groenewald J.Z."/>
            <person name="Crous P.W."/>
            <person name="Seidl M.F."/>
        </authorList>
    </citation>
    <scope>NUCLEOTIDE SEQUENCE [LARGE SCALE GENOMIC DNA]</scope>
    <source>
        <strain evidence="2 3">CBS 123371</strain>
    </source>
</reference>
<organism evidence="2 3">
    <name type="scientific">Phyllosticta citriasiana</name>
    <dbReference type="NCBI Taxonomy" id="595635"/>
    <lineage>
        <taxon>Eukaryota</taxon>
        <taxon>Fungi</taxon>
        <taxon>Dikarya</taxon>
        <taxon>Ascomycota</taxon>
        <taxon>Pezizomycotina</taxon>
        <taxon>Dothideomycetes</taxon>
        <taxon>Dothideomycetes incertae sedis</taxon>
        <taxon>Botryosphaeriales</taxon>
        <taxon>Phyllostictaceae</taxon>
        <taxon>Phyllosticta</taxon>
    </lineage>
</organism>
<name>A0ABR1KAU9_9PEZI</name>
<keyword evidence="1" id="KW-0472">Membrane</keyword>
<feature type="transmembrane region" description="Helical" evidence="1">
    <location>
        <begin position="12"/>
        <end position="32"/>
    </location>
</feature>
<comment type="caution">
    <text evidence="2">The sequence shown here is derived from an EMBL/GenBank/DDBJ whole genome shotgun (WGS) entry which is preliminary data.</text>
</comment>
<evidence type="ECO:0000313" key="3">
    <source>
        <dbReference type="Proteomes" id="UP001363622"/>
    </source>
</evidence>
<evidence type="ECO:0000313" key="2">
    <source>
        <dbReference type="EMBL" id="KAK7508815.1"/>
    </source>
</evidence>
<dbReference type="Proteomes" id="UP001363622">
    <property type="component" value="Unassembled WGS sequence"/>
</dbReference>
<feature type="transmembrane region" description="Helical" evidence="1">
    <location>
        <begin position="76"/>
        <end position="96"/>
    </location>
</feature>
<accession>A0ABR1KAU9</accession>
<gene>
    <name evidence="2" type="ORF">IWZ03DRAFT_123892</name>
</gene>
<protein>
    <submittedName>
        <fullName evidence="2">Uncharacterized protein</fullName>
    </submittedName>
</protein>